<dbReference type="PROSITE" id="PS50162">
    <property type="entry name" value="RECA_2"/>
    <property type="match status" value="1"/>
</dbReference>
<dbReference type="InterPro" id="IPR041166">
    <property type="entry name" value="Rubredoxin_2"/>
</dbReference>
<evidence type="ECO:0000256" key="6">
    <source>
        <dbReference type="ARBA" id="ARBA00022833"/>
    </source>
</evidence>
<sequence>MAKPKRRYVCAACGSLSTRWQGQCADCGEWNTLTEEAPQTVFSVKHDLSTGGRPIQFEPLDAKGEMPQRRSTGLPEFDRALGGGLVPGSAILMGGDPGIGKSTLLLQASAKIALGGGTVVYISGEEAAGQVRLRAERLGLGKAPIQLASATSVRDILTTLGAMEPPALLVIDSIQTMHSDQIEGAPGTVSQVRASAFELIRYAKDSGAALVLVGHVTKDGSIAGPRVLEHMVDVVMAFEGERSHQYRILRSLKNRFGPVDEIGVFAMAGQGLQEISNPSMLFLSGREDPVPGSAVFPAMEGTRPVLVEIQALIVRLQSGATPRRAVVGWDSGRMAMLLAVLEARCGLNFSSAEVYLNVSGGYRLADPAADLAVAAALVSALADRPLPKATTWFGEVSLAGEVRPVAHGAIRLREAAKLGFDSAHAPPESGPEVPGMRRHDIAMLNRLVDRIVGDT</sequence>
<dbReference type="GO" id="GO:0003684">
    <property type="term" value="F:damaged DNA binding"/>
    <property type="evidence" value="ECO:0007669"/>
    <property type="project" value="InterPro"/>
</dbReference>
<evidence type="ECO:0000256" key="1">
    <source>
        <dbReference type="ARBA" id="ARBA00022723"/>
    </source>
</evidence>
<dbReference type="PANTHER" id="PTHR32472">
    <property type="entry name" value="DNA REPAIR PROTEIN RADA"/>
    <property type="match status" value="1"/>
</dbReference>
<keyword evidence="1 11" id="KW-0479">Metal-binding</keyword>
<comment type="function">
    <text evidence="11">Plays a role in repairing double-strand DNA breaks, probably involving stabilizing or processing branched DNA or blocked replication forks.</text>
</comment>
<dbReference type="InterPro" id="IPR027417">
    <property type="entry name" value="P-loop_NTPase"/>
</dbReference>
<dbReference type="InterPro" id="IPR014721">
    <property type="entry name" value="Ribsml_uS5_D2-typ_fold_subgr"/>
</dbReference>
<keyword evidence="6 13" id="KW-0862">Zinc</keyword>
<evidence type="ECO:0000256" key="11">
    <source>
        <dbReference type="HAMAP-Rule" id="MF_01498"/>
    </source>
</evidence>
<dbReference type="GO" id="GO:0000725">
    <property type="term" value="P:recombinational repair"/>
    <property type="evidence" value="ECO:0007669"/>
    <property type="project" value="UniProtKB-UniRule"/>
</dbReference>
<dbReference type="AlphaFoldDB" id="A0A7X1FPN9"/>
<dbReference type="InterPro" id="IPR004504">
    <property type="entry name" value="DNA_repair_RadA"/>
</dbReference>
<dbReference type="PRINTS" id="PR01874">
    <property type="entry name" value="DNAREPAIRADA"/>
</dbReference>
<dbReference type="HAMAP" id="MF_01498">
    <property type="entry name" value="RadA_bact"/>
    <property type="match status" value="1"/>
</dbReference>
<comment type="function">
    <text evidence="13">DNA-dependent ATPase involved in processing of recombination intermediates, plays a role in repairing DNA breaks. Stimulates the branch migration of RecA-mediated strand transfer reactions, allowing the 3' invading strand to extend heteroduplex DNA faster. Binds ssDNA in the presence of ADP but not other nucleotides, has ATPase activity that is stimulated by ssDNA and various branched DNA structures, but inhibited by SSB. Does not have RecA's homology-searching function.</text>
</comment>
<dbReference type="GO" id="GO:0005829">
    <property type="term" value="C:cytosol"/>
    <property type="evidence" value="ECO:0007669"/>
    <property type="project" value="TreeGrafter"/>
</dbReference>
<evidence type="ECO:0000256" key="4">
    <source>
        <dbReference type="ARBA" id="ARBA00022771"/>
    </source>
</evidence>
<keyword evidence="3 11" id="KW-0227">DNA damage</keyword>
<feature type="binding site" evidence="11">
    <location>
        <begin position="95"/>
        <end position="102"/>
    </location>
    <ligand>
        <name>ATP</name>
        <dbReference type="ChEBI" id="CHEBI:30616"/>
    </ligand>
</feature>
<dbReference type="SMART" id="SM00382">
    <property type="entry name" value="AAA"/>
    <property type="match status" value="1"/>
</dbReference>
<dbReference type="Gene3D" id="3.30.230.10">
    <property type="match status" value="1"/>
</dbReference>
<evidence type="ECO:0000256" key="2">
    <source>
        <dbReference type="ARBA" id="ARBA00022741"/>
    </source>
</evidence>
<gene>
    <name evidence="11 15" type="primary">radA</name>
    <name evidence="15" type="ORF">H7F51_04105</name>
</gene>
<evidence type="ECO:0000256" key="10">
    <source>
        <dbReference type="ARBA" id="ARBA00023204"/>
    </source>
</evidence>
<comment type="similarity">
    <text evidence="11 13">Belongs to the RecA family. RadA subfamily.</text>
</comment>
<feature type="short sequence motif" description="RadA KNRFG motif" evidence="11">
    <location>
        <begin position="253"/>
        <end position="257"/>
    </location>
</feature>
<protein>
    <recommendedName>
        <fullName evidence="11 12">DNA repair protein RadA</fullName>
    </recommendedName>
</protein>
<dbReference type="CDD" id="cd01121">
    <property type="entry name" value="RadA_SMS_N"/>
    <property type="match status" value="1"/>
</dbReference>
<name>A0A7X1FPN9_9SPHN</name>
<dbReference type="GO" id="GO:0005524">
    <property type="term" value="F:ATP binding"/>
    <property type="evidence" value="ECO:0007669"/>
    <property type="project" value="UniProtKB-UniRule"/>
</dbReference>
<evidence type="ECO:0000259" key="14">
    <source>
        <dbReference type="PROSITE" id="PS50162"/>
    </source>
</evidence>
<dbReference type="SUPFAM" id="SSF54211">
    <property type="entry name" value="Ribosomal protein S5 domain 2-like"/>
    <property type="match status" value="1"/>
</dbReference>
<evidence type="ECO:0000256" key="5">
    <source>
        <dbReference type="ARBA" id="ARBA00022801"/>
    </source>
</evidence>
<accession>A0A7X1FPN9</accession>
<evidence type="ECO:0000313" key="15">
    <source>
        <dbReference type="EMBL" id="MBC2664699.1"/>
    </source>
</evidence>
<organism evidence="15 16">
    <name type="scientific">Novosphingobium flavum</name>
    <dbReference type="NCBI Taxonomy" id="1778672"/>
    <lineage>
        <taxon>Bacteria</taxon>
        <taxon>Pseudomonadati</taxon>
        <taxon>Pseudomonadota</taxon>
        <taxon>Alphaproteobacteria</taxon>
        <taxon>Sphingomonadales</taxon>
        <taxon>Sphingomonadaceae</taxon>
        <taxon>Novosphingobium</taxon>
    </lineage>
</organism>
<keyword evidence="10 11" id="KW-0234">DNA repair</keyword>
<dbReference type="GO" id="GO:0140664">
    <property type="term" value="F:ATP-dependent DNA damage sensor activity"/>
    <property type="evidence" value="ECO:0007669"/>
    <property type="project" value="InterPro"/>
</dbReference>
<evidence type="ECO:0000256" key="12">
    <source>
        <dbReference type="NCBIfam" id="TIGR00416"/>
    </source>
</evidence>
<dbReference type="Proteomes" id="UP000566813">
    <property type="component" value="Unassembled WGS sequence"/>
</dbReference>
<dbReference type="NCBIfam" id="TIGR00416">
    <property type="entry name" value="sms"/>
    <property type="match status" value="1"/>
</dbReference>
<keyword evidence="9 11" id="KW-0238">DNA-binding</keyword>
<dbReference type="Pfam" id="PF13481">
    <property type="entry name" value="AAA_25"/>
    <property type="match status" value="1"/>
</dbReference>
<keyword evidence="5" id="KW-0378">Hydrolase</keyword>
<evidence type="ECO:0000256" key="8">
    <source>
        <dbReference type="ARBA" id="ARBA00023016"/>
    </source>
</evidence>
<dbReference type="SUPFAM" id="SSF52540">
    <property type="entry name" value="P-loop containing nucleoside triphosphate hydrolases"/>
    <property type="match status" value="1"/>
</dbReference>
<dbReference type="GO" id="GO:0008270">
    <property type="term" value="F:zinc ion binding"/>
    <property type="evidence" value="ECO:0007669"/>
    <property type="project" value="UniProtKB-KW"/>
</dbReference>
<dbReference type="EMBL" id="JACLAW010000003">
    <property type="protein sequence ID" value="MBC2664699.1"/>
    <property type="molecule type" value="Genomic_DNA"/>
</dbReference>
<dbReference type="PANTHER" id="PTHR32472:SF10">
    <property type="entry name" value="DNA REPAIR PROTEIN RADA-LIKE PROTEIN"/>
    <property type="match status" value="1"/>
</dbReference>
<dbReference type="FunFam" id="3.40.50.300:FF:000050">
    <property type="entry name" value="DNA repair protein RadA"/>
    <property type="match status" value="1"/>
</dbReference>
<comment type="domain">
    <text evidence="11">The middle region has homology to RecA with ATPase motifs including the RadA KNRFG motif, while the C-terminus is homologous to Lon protease.</text>
</comment>
<keyword evidence="16" id="KW-1185">Reference proteome</keyword>
<evidence type="ECO:0000256" key="7">
    <source>
        <dbReference type="ARBA" id="ARBA00022840"/>
    </source>
</evidence>
<proteinExistence type="inferred from homology"/>
<feature type="domain" description="RecA family profile 1" evidence="14">
    <location>
        <begin position="66"/>
        <end position="216"/>
    </location>
</feature>
<evidence type="ECO:0000313" key="16">
    <source>
        <dbReference type="Proteomes" id="UP000566813"/>
    </source>
</evidence>
<dbReference type="InterPro" id="IPR003593">
    <property type="entry name" value="AAA+_ATPase"/>
</dbReference>
<keyword evidence="2 11" id="KW-0547">Nucleotide-binding</keyword>
<reference evidence="15 16" key="1">
    <citation type="submission" date="2020-08" db="EMBL/GenBank/DDBJ databases">
        <title>The genome sequence of type strain Novosphingobium flavum NBRC 111647.</title>
        <authorList>
            <person name="Liu Y."/>
        </authorList>
    </citation>
    <scope>NUCLEOTIDE SEQUENCE [LARGE SCALE GENOMIC DNA]</scope>
    <source>
        <strain evidence="15 16">NBRC 111647</strain>
    </source>
</reference>
<feature type="region of interest" description="Lon-protease-like" evidence="11">
    <location>
        <begin position="353"/>
        <end position="455"/>
    </location>
</feature>
<dbReference type="RefSeq" id="WP_185662973.1">
    <property type="nucleotide sequence ID" value="NZ_JACLAW010000003.1"/>
</dbReference>
<keyword evidence="7 11" id="KW-0067">ATP-binding</keyword>
<evidence type="ECO:0000256" key="3">
    <source>
        <dbReference type="ARBA" id="ARBA00022763"/>
    </source>
</evidence>
<comment type="caution">
    <text evidence="15">The sequence shown here is derived from an EMBL/GenBank/DDBJ whole genome shotgun (WGS) entry which is preliminary data.</text>
</comment>
<dbReference type="Gene3D" id="3.40.50.300">
    <property type="entry name" value="P-loop containing nucleotide triphosphate hydrolases"/>
    <property type="match status" value="1"/>
</dbReference>
<dbReference type="Pfam" id="PF18073">
    <property type="entry name" value="Zn_ribbon_LapB"/>
    <property type="match status" value="1"/>
</dbReference>
<evidence type="ECO:0000256" key="13">
    <source>
        <dbReference type="RuleBase" id="RU003555"/>
    </source>
</evidence>
<evidence type="ECO:0000256" key="9">
    <source>
        <dbReference type="ARBA" id="ARBA00023125"/>
    </source>
</evidence>
<dbReference type="InterPro" id="IPR020588">
    <property type="entry name" value="RecA_ATP-bd"/>
</dbReference>
<keyword evidence="4 13" id="KW-0863">Zinc-finger</keyword>
<dbReference type="GO" id="GO:0016787">
    <property type="term" value="F:hydrolase activity"/>
    <property type="evidence" value="ECO:0007669"/>
    <property type="project" value="UniProtKB-KW"/>
</dbReference>
<dbReference type="InterPro" id="IPR020568">
    <property type="entry name" value="Ribosomal_Su5_D2-typ_SF"/>
</dbReference>
<keyword evidence="8 11" id="KW-0346">Stress response</keyword>